<reference evidence="2 3" key="1">
    <citation type="journal article" date="2019" name="Sci. Rep.">
        <title>A high-quality genome of Eragrostis curvula grass provides insights into Poaceae evolution and supports new strategies to enhance forage quality.</title>
        <authorList>
            <person name="Carballo J."/>
            <person name="Santos B.A.C.M."/>
            <person name="Zappacosta D."/>
            <person name="Garbus I."/>
            <person name="Selva J.P."/>
            <person name="Gallo C.A."/>
            <person name="Diaz A."/>
            <person name="Albertini E."/>
            <person name="Caccamo M."/>
            <person name="Echenique V."/>
        </authorList>
    </citation>
    <scope>NUCLEOTIDE SEQUENCE [LARGE SCALE GENOMIC DNA]</scope>
    <source>
        <strain evidence="3">cv. Victoria</strain>
        <tissue evidence="2">Leaf</tissue>
    </source>
</reference>
<dbReference type="Gramene" id="TVU20759">
    <property type="protein sequence ID" value="TVU20759"/>
    <property type="gene ID" value="EJB05_30354"/>
</dbReference>
<name>A0A5J9UAK6_9POAL</name>
<keyword evidence="3" id="KW-1185">Reference proteome</keyword>
<dbReference type="Proteomes" id="UP000324897">
    <property type="component" value="Unassembled WGS sequence"/>
</dbReference>
<dbReference type="AlphaFoldDB" id="A0A5J9UAK6"/>
<evidence type="ECO:0000313" key="3">
    <source>
        <dbReference type="Proteomes" id="UP000324897"/>
    </source>
</evidence>
<feature type="transmembrane region" description="Helical" evidence="1">
    <location>
        <begin position="29"/>
        <end position="47"/>
    </location>
</feature>
<comment type="caution">
    <text evidence="2">The sequence shown here is derived from an EMBL/GenBank/DDBJ whole genome shotgun (WGS) entry which is preliminary data.</text>
</comment>
<sequence length="105" mass="11768">MATARSVSLDGRTTATPATTLLRTTVRTFLLLVLLPSAPIPSSSPFFPLAQRLGGYRNFDAWTVKSYMFLLNAWIFIHIIVLLYFGPAEYVDHLKFLDGFQGARD</sequence>
<evidence type="ECO:0000256" key="1">
    <source>
        <dbReference type="SAM" id="Phobius"/>
    </source>
</evidence>
<keyword evidence="1" id="KW-0812">Transmembrane</keyword>
<dbReference type="EMBL" id="RWGY01000026">
    <property type="protein sequence ID" value="TVU20759.1"/>
    <property type="molecule type" value="Genomic_DNA"/>
</dbReference>
<gene>
    <name evidence="2" type="ORF">EJB05_30354</name>
</gene>
<accession>A0A5J9UAK6</accession>
<protein>
    <submittedName>
        <fullName evidence="2">Uncharacterized protein</fullName>
    </submittedName>
</protein>
<keyword evidence="1" id="KW-0472">Membrane</keyword>
<evidence type="ECO:0000313" key="2">
    <source>
        <dbReference type="EMBL" id="TVU20759.1"/>
    </source>
</evidence>
<keyword evidence="1" id="KW-1133">Transmembrane helix</keyword>
<feature type="non-terminal residue" evidence="2">
    <location>
        <position position="1"/>
    </location>
</feature>
<feature type="transmembrane region" description="Helical" evidence="1">
    <location>
        <begin position="67"/>
        <end position="85"/>
    </location>
</feature>
<organism evidence="2 3">
    <name type="scientific">Eragrostis curvula</name>
    <name type="common">weeping love grass</name>
    <dbReference type="NCBI Taxonomy" id="38414"/>
    <lineage>
        <taxon>Eukaryota</taxon>
        <taxon>Viridiplantae</taxon>
        <taxon>Streptophyta</taxon>
        <taxon>Embryophyta</taxon>
        <taxon>Tracheophyta</taxon>
        <taxon>Spermatophyta</taxon>
        <taxon>Magnoliopsida</taxon>
        <taxon>Liliopsida</taxon>
        <taxon>Poales</taxon>
        <taxon>Poaceae</taxon>
        <taxon>PACMAD clade</taxon>
        <taxon>Chloridoideae</taxon>
        <taxon>Eragrostideae</taxon>
        <taxon>Eragrostidinae</taxon>
        <taxon>Eragrostis</taxon>
    </lineage>
</organism>
<proteinExistence type="predicted"/>